<dbReference type="InterPro" id="IPR050563">
    <property type="entry name" value="4-hydroxybenzoyl-CoA_TE"/>
</dbReference>
<sequence>MPDTAATRADFPHVCPLDTRWADNDLYGHVNNVTYYAYFDSVVNRYLIEAGGLDIHDGPVIGLVVESGCRYHAPVAFPDRLEAGLRVAHLGNRAVTYELGIFRVGETEACAEGRFVHVFVDRHDRRAVPIPDSVRAALARLTAPPPDAGASESGA</sequence>
<comment type="caution">
    <text evidence="3">The sequence shown here is derived from an EMBL/GenBank/DDBJ whole genome shotgun (WGS) entry which is preliminary data.</text>
</comment>
<keyword evidence="4" id="KW-1185">Reference proteome</keyword>
<dbReference type="PANTHER" id="PTHR31793:SF27">
    <property type="entry name" value="NOVEL THIOESTERASE SUPERFAMILY DOMAIN AND SAPOSIN A-TYPE DOMAIN CONTAINING PROTEIN (0610012H03RIK)"/>
    <property type="match status" value="1"/>
</dbReference>
<dbReference type="PANTHER" id="PTHR31793">
    <property type="entry name" value="4-HYDROXYBENZOYL-COA THIOESTERASE FAMILY MEMBER"/>
    <property type="match status" value="1"/>
</dbReference>
<dbReference type="RefSeq" id="WP_311657571.1">
    <property type="nucleotide sequence ID" value="NZ_JAVRHY010000003.1"/>
</dbReference>
<gene>
    <name evidence="3" type="ORF">RM531_04325</name>
</gene>
<keyword evidence="2 3" id="KW-0378">Hydrolase</keyword>
<organism evidence="3 4">
    <name type="scientific">Spectribacter acetivorans</name>
    <dbReference type="NCBI Taxonomy" id="3075603"/>
    <lineage>
        <taxon>Bacteria</taxon>
        <taxon>Pseudomonadati</taxon>
        <taxon>Pseudomonadota</taxon>
        <taxon>Gammaproteobacteria</taxon>
        <taxon>Salinisphaerales</taxon>
        <taxon>Salinisphaeraceae</taxon>
        <taxon>Spectribacter</taxon>
    </lineage>
</organism>
<comment type="similarity">
    <text evidence="1">Belongs to the 4-hydroxybenzoyl-CoA thioesterase family.</text>
</comment>
<evidence type="ECO:0000313" key="3">
    <source>
        <dbReference type="EMBL" id="MDT0617690.1"/>
    </source>
</evidence>
<dbReference type="EC" id="3.1.2.-" evidence="3"/>
<dbReference type="InterPro" id="IPR029069">
    <property type="entry name" value="HotDog_dom_sf"/>
</dbReference>
<dbReference type="SUPFAM" id="SSF54637">
    <property type="entry name" value="Thioesterase/thiol ester dehydrase-isomerase"/>
    <property type="match status" value="1"/>
</dbReference>
<reference evidence="3 4" key="1">
    <citation type="submission" date="2023-09" db="EMBL/GenBank/DDBJ databases">
        <authorList>
            <person name="Rey-Velasco X."/>
        </authorList>
    </citation>
    <scope>NUCLEOTIDE SEQUENCE [LARGE SCALE GENOMIC DNA]</scope>
    <source>
        <strain evidence="3 4">P385</strain>
    </source>
</reference>
<dbReference type="Pfam" id="PF13279">
    <property type="entry name" value="4HBT_2"/>
    <property type="match status" value="1"/>
</dbReference>
<evidence type="ECO:0000313" key="4">
    <source>
        <dbReference type="Proteomes" id="UP001259982"/>
    </source>
</evidence>
<dbReference type="Proteomes" id="UP001259982">
    <property type="component" value="Unassembled WGS sequence"/>
</dbReference>
<name>A0ABU3B6K4_9GAMM</name>
<evidence type="ECO:0000256" key="2">
    <source>
        <dbReference type="ARBA" id="ARBA00022801"/>
    </source>
</evidence>
<dbReference type="GO" id="GO:0016787">
    <property type="term" value="F:hydrolase activity"/>
    <property type="evidence" value="ECO:0007669"/>
    <property type="project" value="UniProtKB-KW"/>
</dbReference>
<accession>A0ABU3B6K4</accession>
<proteinExistence type="inferred from homology"/>
<evidence type="ECO:0000256" key="1">
    <source>
        <dbReference type="ARBA" id="ARBA00005953"/>
    </source>
</evidence>
<dbReference type="CDD" id="cd00586">
    <property type="entry name" value="4HBT"/>
    <property type="match status" value="1"/>
</dbReference>
<protein>
    <submittedName>
        <fullName evidence="3">Thioesterase family protein</fullName>
        <ecNumber evidence="3">3.1.2.-</ecNumber>
    </submittedName>
</protein>
<dbReference type="Gene3D" id="3.10.129.10">
    <property type="entry name" value="Hotdog Thioesterase"/>
    <property type="match status" value="1"/>
</dbReference>
<dbReference type="EMBL" id="JAVRHY010000003">
    <property type="protein sequence ID" value="MDT0617690.1"/>
    <property type="molecule type" value="Genomic_DNA"/>
</dbReference>